<name>A0A0D5NIP3_9BACL</name>
<dbReference type="Proteomes" id="UP000032633">
    <property type="component" value="Chromosome"/>
</dbReference>
<reference evidence="2" key="2">
    <citation type="submission" date="2015-03" db="EMBL/GenBank/DDBJ databases">
        <title>Genome sequence of Paenibacillus beijingensis strain DSM 24997T.</title>
        <authorList>
            <person name="Kwak Y."/>
            <person name="Shin J.-H."/>
        </authorList>
    </citation>
    <scope>NUCLEOTIDE SEQUENCE [LARGE SCALE GENOMIC DNA]</scope>
    <source>
        <strain evidence="2">DSM 24997</strain>
    </source>
</reference>
<dbReference type="HOGENOM" id="CLU_2331067_0_0_9"/>
<gene>
    <name evidence="1" type="ORF">VN24_12460</name>
</gene>
<protein>
    <submittedName>
        <fullName evidence="1">Uncharacterized protein</fullName>
    </submittedName>
</protein>
<evidence type="ECO:0000313" key="2">
    <source>
        <dbReference type="Proteomes" id="UP000032633"/>
    </source>
</evidence>
<accession>A0A0D5NIP3</accession>
<organism evidence="1 2">
    <name type="scientific">Paenibacillus beijingensis</name>
    <dbReference type="NCBI Taxonomy" id="1126833"/>
    <lineage>
        <taxon>Bacteria</taxon>
        <taxon>Bacillati</taxon>
        <taxon>Bacillota</taxon>
        <taxon>Bacilli</taxon>
        <taxon>Bacillales</taxon>
        <taxon>Paenibacillaceae</taxon>
        <taxon>Paenibacillus</taxon>
    </lineage>
</organism>
<keyword evidence="2" id="KW-1185">Reference proteome</keyword>
<sequence>MRQSAKALPIVFPRSRALLPGTGERKQLTLTFFDFNDNYTPFFQKVKGISLRYLFYDLVNILIQAAPIYTFMQLSIHSAGFTAQKRQLQAAAVRNLTR</sequence>
<dbReference type="STRING" id="1126833.VN24_12460"/>
<reference evidence="1 2" key="1">
    <citation type="journal article" date="2015" name="J. Biotechnol.">
        <title>Complete genome sequence of Paenibacillus beijingensis 7188(T) (=DSM 24997(T)), a novel rhizobacterium from jujube garden soil.</title>
        <authorList>
            <person name="Kwak Y."/>
            <person name="Shin J.H."/>
        </authorList>
    </citation>
    <scope>NUCLEOTIDE SEQUENCE [LARGE SCALE GENOMIC DNA]</scope>
    <source>
        <strain evidence="1 2">DSM 24997</strain>
    </source>
</reference>
<evidence type="ECO:0000313" key="1">
    <source>
        <dbReference type="EMBL" id="AJY75239.1"/>
    </source>
</evidence>
<dbReference type="EMBL" id="CP011058">
    <property type="protein sequence ID" value="AJY75239.1"/>
    <property type="molecule type" value="Genomic_DNA"/>
</dbReference>
<dbReference type="PATRIC" id="fig|1126833.4.peg.2730"/>
<dbReference type="AlphaFoldDB" id="A0A0D5NIP3"/>
<proteinExistence type="predicted"/>
<dbReference type="KEGG" id="pbj:VN24_12460"/>